<protein>
    <submittedName>
        <fullName evidence="2">Zf-HC2 domain-containing protein</fullName>
    </submittedName>
</protein>
<sequence length="229" mass="23956">MDETRIIAWVDGELSPEEAAEVEAAVAADPALAAIAARHRKIRARFAAAFTPLLNEPVAMPKRRSARIVSLAAVREERAAPPSPPAPRWRSWAWPSAVAASLLVGVIVGQGQQTGGVADRGDALALSAPIAQALDTQSSGQLAPVSVAVSFKDHDGRYCRGFVAQYIGGVACKEAGGWQLRYAAPVDPQKGDYRQAGGDAASAKVIATMIAGDPLDAAGERKAIAAKWR</sequence>
<evidence type="ECO:0000313" key="3">
    <source>
        <dbReference type="Proteomes" id="UP001160625"/>
    </source>
</evidence>
<dbReference type="EMBL" id="JARYGZ010000001">
    <property type="protein sequence ID" value="MDH7638789.1"/>
    <property type="molecule type" value="Genomic_DNA"/>
</dbReference>
<keyword evidence="3" id="KW-1185">Reference proteome</keyword>
<organism evidence="2 3">
    <name type="scientific">Sphingomonas oryzagri</name>
    <dbReference type="NCBI Taxonomy" id="3042314"/>
    <lineage>
        <taxon>Bacteria</taxon>
        <taxon>Pseudomonadati</taxon>
        <taxon>Pseudomonadota</taxon>
        <taxon>Alphaproteobacteria</taxon>
        <taxon>Sphingomonadales</taxon>
        <taxon>Sphingomonadaceae</taxon>
        <taxon>Sphingomonas</taxon>
    </lineage>
</organism>
<comment type="caution">
    <text evidence="2">The sequence shown here is derived from an EMBL/GenBank/DDBJ whole genome shotgun (WGS) entry which is preliminary data.</text>
</comment>
<evidence type="ECO:0000313" key="2">
    <source>
        <dbReference type="EMBL" id="MDH7638789.1"/>
    </source>
</evidence>
<dbReference type="Pfam" id="PF13490">
    <property type="entry name" value="zf-HC2"/>
    <property type="match status" value="1"/>
</dbReference>
<feature type="domain" description="Putative zinc-finger" evidence="1">
    <location>
        <begin position="5"/>
        <end position="27"/>
    </location>
</feature>
<proteinExistence type="predicted"/>
<evidence type="ECO:0000259" key="1">
    <source>
        <dbReference type="Pfam" id="PF13490"/>
    </source>
</evidence>
<reference evidence="2" key="1">
    <citation type="submission" date="2023-04" db="EMBL/GenBank/DDBJ databases">
        <title>Sphingomonas sp. MAHUQ-71 isolated from rice field.</title>
        <authorList>
            <person name="Huq M.A."/>
        </authorList>
    </citation>
    <scope>NUCLEOTIDE SEQUENCE</scope>
    <source>
        <strain evidence="2">MAHUQ-71</strain>
    </source>
</reference>
<accession>A0ABT6N0F7</accession>
<dbReference type="Proteomes" id="UP001160625">
    <property type="component" value="Unassembled WGS sequence"/>
</dbReference>
<name>A0ABT6N0F7_9SPHN</name>
<gene>
    <name evidence="2" type="ORF">QGN17_08605</name>
</gene>
<dbReference type="RefSeq" id="WP_281044069.1">
    <property type="nucleotide sequence ID" value="NZ_JARYGZ010000001.1"/>
</dbReference>
<dbReference type="InterPro" id="IPR027383">
    <property type="entry name" value="Znf_put"/>
</dbReference>